<reference evidence="6 7" key="1">
    <citation type="submission" date="2020-05" db="EMBL/GenBank/DDBJ databases">
        <title>Identification and distribution of gene clusters putatively required for synthesis of sphingolipid metabolism inhibitors in phylogenetically diverse species of the filamentous fungus Fusarium.</title>
        <authorList>
            <person name="Kim H.-S."/>
            <person name="Busman M."/>
            <person name="Brown D.W."/>
            <person name="Divon H."/>
            <person name="Uhlig S."/>
            <person name="Proctor R.H."/>
        </authorList>
    </citation>
    <scope>NUCLEOTIDE SEQUENCE [LARGE SCALE GENOMIC DNA]</scope>
    <source>
        <strain evidence="6 7">NRRL 26131</strain>
    </source>
</reference>
<feature type="compositionally biased region" description="Low complexity" evidence="4">
    <location>
        <begin position="58"/>
        <end position="74"/>
    </location>
</feature>
<evidence type="ECO:0000256" key="2">
    <source>
        <dbReference type="ARBA" id="ARBA00023163"/>
    </source>
</evidence>
<dbReference type="GO" id="GO:0008270">
    <property type="term" value="F:zinc ion binding"/>
    <property type="evidence" value="ECO:0007669"/>
    <property type="project" value="InterPro"/>
</dbReference>
<sequence length="522" mass="59415">MYFLSILSADLMASFIPSHKRLLCPNHTNRGLANCDGLRPCKYCRKRRVDCEYRSRTDSVSSSESPRPSSRQSPYIERSNPPELSGTLDIVHDAPIQENLARSATPEFDFRFRLVSVSGSEEIQIPAHTCMLLDCQNRLSFVGRSTSHSFMHHIRNTIEKRNGPSEFTADSNWSGLPERLPVTPRMQSFLPPSTIASLIEFYFNHVRSFIDIVNPEAVSLTLYRFQNNPNEVQGPDLCIFYLVLAVALALDSGDSADSPSPEFKHQLFAIAKGLAHPTRTFEKSQYHDDVLWPLQALALMSFFMLCVSMRNPAYEYCGKSRRTCMRTNEANKVQVELFELPMLWGFIEAMSLSYVLFEAALVLLSSTYADIYAQKEHLLLVEDAMFILKTWYASSPYAEQFASKLELFRHDVERQEQVKATRQASRRQTHKVKREPMATYEPSQYRSPFQQMPHGSLVPPCDSRRGSGTANHTMIKQEAGVYPGFLTSTPLFSPTDFNMDQSQSFAEYSQSSNFSDHSIDMD</sequence>
<feature type="region of interest" description="Disordered" evidence="4">
    <location>
        <begin position="503"/>
        <end position="522"/>
    </location>
</feature>
<feature type="domain" description="Xylanolytic transcriptional activator regulatory" evidence="5">
    <location>
        <begin position="199"/>
        <end position="320"/>
    </location>
</feature>
<feature type="compositionally biased region" description="Polar residues" evidence="4">
    <location>
        <begin position="441"/>
        <end position="450"/>
    </location>
</feature>
<dbReference type="PANTHER" id="PTHR47424">
    <property type="entry name" value="REGULATORY PROTEIN GAL4"/>
    <property type="match status" value="1"/>
</dbReference>
<dbReference type="GO" id="GO:0005634">
    <property type="term" value="C:nucleus"/>
    <property type="evidence" value="ECO:0007669"/>
    <property type="project" value="TreeGrafter"/>
</dbReference>
<dbReference type="GO" id="GO:0000435">
    <property type="term" value="P:positive regulation of transcription from RNA polymerase II promoter by galactose"/>
    <property type="evidence" value="ECO:0007669"/>
    <property type="project" value="TreeGrafter"/>
</dbReference>
<evidence type="ECO:0000256" key="1">
    <source>
        <dbReference type="ARBA" id="ARBA00023015"/>
    </source>
</evidence>
<evidence type="ECO:0000313" key="6">
    <source>
        <dbReference type="EMBL" id="KAF5710679.1"/>
    </source>
</evidence>
<proteinExistence type="predicted"/>
<evidence type="ECO:0000256" key="3">
    <source>
        <dbReference type="ARBA" id="ARBA00023242"/>
    </source>
</evidence>
<accession>A0A8H5YEB1</accession>
<dbReference type="EMBL" id="JAAQPF010000210">
    <property type="protein sequence ID" value="KAF5710679.1"/>
    <property type="molecule type" value="Genomic_DNA"/>
</dbReference>
<dbReference type="AlphaFoldDB" id="A0A8H5YEB1"/>
<dbReference type="InterPro" id="IPR007219">
    <property type="entry name" value="XnlR_reg_dom"/>
</dbReference>
<protein>
    <submittedName>
        <fullName evidence="6">Transcriptional regulatory</fullName>
    </submittedName>
</protein>
<feature type="compositionally biased region" description="Basic residues" evidence="4">
    <location>
        <begin position="424"/>
        <end position="433"/>
    </location>
</feature>
<keyword evidence="3" id="KW-0539">Nucleus</keyword>
<evidence type="ECO:0000313" key="7">
    <source>
        <dbReference type="Proteomes" id="UP000532311"/>
    </source>
</evidence>
<dbReference type="InterPro" id="IPR051127">
    <property type="entry name" value="Fungal_SecMet_Regulators"/>
</dbReference>
<feature type="compositionally biased region" description="Polar residues" evidence="4">
    <location>
        <begin position="503"/>
        <end position="516"/>
    </location>
</feature>
<comment type="caution">
    <text evidence="6">The sequence shown here is derived from an EMBL/GenBank/DDBJ whole genome shotgun (WGS) entry which is preliminary data.</text>
</comment>
<keyword evidence="1" id="KW-0805">Transcription regulation</keyword>
<feature type="region of interest" description="Disordered" evidence="4">
    <location>
        <begin position="418"/>
        <end position="469"/>
    </location>
</feature>
<organism evidence="6 7">
    <name type="scientific">Fusarium globosum</name>
    <dbReference type="NCBI Taxonomy" id="78864"/>
    <lineage>
        <taxon>Eukaryota</taxon>
        <taxon>Fungi</taxon>
        <taxon>Dikarya</taxon>
        <taxon>Ascomycota</taxon>
        <taxon>Pezizomycotina</taxon>
        <taxon>Sordariomycetes</taxon>
        <taxon>Hypocreomycetidae</taxon>
        <taxon>Hypocreales</taxon>
        <taxon>Nectriaceae</taxon>
        <taxon>Fusarium</taxon>
        <taxon>Fusarium fujikuroi species complex</taxon>
    </lineage>
</organism>
<evidence type="ECO:0000256" key="4">
    <source>
        <dbReference type="SAM" id="MobiDB-lite"/>
    </source>
</evidence>
<name>A0A8H5YEB1_9HYPO</name>
<dbReference type="Proteomes" id="UP000532311">
    <property type="component" value="Unassembled WGS sequence"/>
</dbReference>
<dbReference type="Pfam" id="PF04082">
    <property type="entry name" value="Fungal_trans"/>
    <property type="match status" value="1"/>
</dbReference>
<keyword evidence="2" id="KW-0804">Transcription</keyword>
<evidence type="ECO:0000259" key="5">
    <source>
        <dbReference type="Pfam" id="PF04082"/>
    </source>
</evidence>
<gene>
    <name evidence="6" type="ORF">FGLOB1_5357</name>
</gene>
<keyword evidence="7" id="KW-1185">Reference proteome</keyword>
<feature type="region of interest" description="Disordered" evidence="4">
    <location>
        <begin position="55"/>
        <end position="86"/>
    </location>
</feature>
<dbReference type="CDD" id="cd12148">
    <property type="entry name" value="fungal_TF_MHR"/>
    <property type="match status" value="1"/>
</dbReference>
<dbReference type="GO" id="GO:0006351">
    <property type="term" value="P:DNA-templated transcription"/>
    <property type="evidence" value="ECO:0007669"/>
    <property type="project" value="InterPro"/>
</dbReference>
<dbReference type="GO" id="GO:0000981">
    <property type="term" value="F:DNA-binding transcription factor activity, RNA polymerase II-specific"/>
    <property type="evidence" value="ECO:0007669"/>
    <property type="project" value="TreeGrafter"/>
</dbReference>
<dbReference type="PANTHER" id="PTHR47424:SF9">
    <property type="entry name" value="TAH-2"/>
    <property type="match status" value="1"/>
</dbReference>
<dbReference type="GO" id="GO:0000978">
    <property type="term" value="F:RNA polymerase II cis-regulatory region sequence-specific DNA binding"/>
    <property type="evidence" value="ECO:0007669"/>
    <property type="project" value="TreeGrafter"/>
</dbReference>